<dbReference type="InterPro" id="IPR029063">
    <property type="entry name" value="SAM-dependent_MTases_sf"/>
</dbReference>
<reference evidence="2" key="1">
    <citation type="journal article" date="2014" name="Front. Microbiol.">
        <title>High frequency of phylogenetically diverse reductive dehalogenase-homologous genes in deep subseafloor sedimentary metagenomes.</title>
        <authorList>
            <person name="Kawai M."/>
            <person name="Futagami T."/>
            <person name="Toyoda A."/>
            <person name="Takaki Y."/>
            <person name="Nishi S."/>
            <person name="Hori S."/>
            <person name="Arai W."/>
            <person name="Tsubouchi T."/>
            <person name="Morono Y."/>
            <person name="Uchiyama I."/>
            <person name="Ito T."/>
            <person name="Fujiyama A."/>
            <person name="Inagaki F."/>
            <person name="Takami H."/>
        </authorList>
    </citation>
    <scope>NUCLEOTIDE SEQUENCE</scope>
    <source>
        <strain evidence="2">Expedition CK06-06</strain>
    </source>
</reference>
<name>X0RSE6_9ZZZZ</name>
<proteinExistence type="predicted"/>
<evidence type="ECO:0000313" key="2">
    <source>
        <dbReference type="EMBL" id="GAF71688.1"/>
    </source>
</evidence>
<feature type="domain" description="Methyltransferase" evidence="1">
    <location>
        <begin position="60"/>
        <end position="128"/>
    </location>
</feature>
<organism evidence="2">
    <name type="scientific">marine sediment metagenome</name>
    <dbReference type="NCBI Taxonomy" id="412755"/>
    <lineage>
        <taxon>unclassified sequences</taxon>
        <taxon>metagenomes</taxon>
        <taxon>ecological metagenomes</taxon>
    </lineage>
</organism>
<comment type="caution">
    <text evidence="2">The sequence shown here is derived from an EMBL/GenBank/DDBJ whole genome shotgun (WGS) entry which is preliminary data.</text>
</comment>
<protein>
    <recommendedName>
        <fullName evidence="1">Methyltransferase domain-containing protein</fullName>
    </recommendedName>
</protein>
<dbReference type="InterPro" id="IPR041698">
    <property type="entry name" value="Methyltransf_25"/>
</dbReference>
<dbReference type="EMBL" id="BARS01002713">
    <property type="protein sequence ID" value="GAF71688.1"/>
    <property type="molecule type" value="Genomic_DNA"/>
</dbReference>
<accession>X0RSE6</accession>
<dbReference type="Pfam" id="PF13649">
    <property type="entry name" value="Methyltransf_25"/>
    <property type="match status" value="1"/>
</dbReference>
<dbReference type="SUPFAM" id="SSF53335">
    <property type="entry name" value="S-adenosyl-L-methionine-dependent methyltransferases"/>
    <property type="match status" value="1"/>
</dbReference>
<gene>
    <name evidence="2" type="ORF">S01H1_05202</name>
</gene>
<evidence type="ECO:0000259" key="1">
    <source>
        <dbReference type="Pfam" id="PF13649"/>
    </source>
</evidence>
<sequence>MKRKRQSLPKTAIPDITQYYARLFRKFGDDPKSDGYSHELARKARFEMYMRHFDFNQKSILDVGCGTGMFIEHLVLRGIRPKRWIGTDILPGKVAAAKRRLKKNGFIDWCKELEIELKFVTGTVDDVLDLVHIAIACSIFDVKQRDVSTTFKLACKTLASMWGRVTEGVGADFFSPYALDIQPFNAPIPPEWLLTWAMHNLSQRVLVDYTYLPHDYSVIAMKEDNEFVREWKKAGGWKRETGGEHD</sequence>
<dbReference type="Gene3D" id="3.40.50.150">
    <property type="entry name" value="Vaccinia Virus protein VP39"/>
    <property type="match status" value="1"/>
</dbReference>
<dbReference type="AlphaFoldDB" id="X0RSE6"/>